<evidence type="ECO:0000313" key="5">
    <source>
        <dbReference type="Proteomes" id="UP000186955"/>
    </source>
</evidence>
<dbReference type="InterPro" id="IPR013154">
    <property type="entry name" value="ADH-like_N"/>
</dbReference>
<evidence type="ECO:0000259" key="3">
    <source>
        <dbReference type="Pfam" id="PF08240"/>
    </source>
</evidence>
<dbReference type="PANTHER" id="PTHR45348">
    <property type="entry name" value="HYPOTHETICAL OXIDOREDUCTASE (EUROFUNG)"/>
    <property type="match status" value="1"/>
</dbReference>
<evidence type="ECO:0000313" key="4">
    <source>
        <dbReference type="EMBL" id="OKP13660.1"/>
    </source>
</evidence>
<protein>
    <recommendedName>
        <fullName evidence="3">Alcohol dehydrogenase-like N-terminal domain-containing protein</fullName>
    </recommendedName>
</protein>
<dbReference type="GO" id="GO:0016651">
    <property type="term" value="F:oxidoreductase activity, acting on NAD(P)H"/>
    <property type="evidence" value="ECO:0007669"/>
    <property type="project" value="InterPro"/>
</dbReference>
<dbReference type="EMBL" id="MNBE01000128">
    <property type="protein sequence ID" value="OKP13660.1"/>
    <property type="molecule type" value="Genomic_DNA"/>
</dbReference>
<reference evidence="4 5" key="1">
    <citation type="submission" date="2016-10" db="EMBL/GenBank/DDBJ databases">
        <title>Genome sequence of the ascomycete fungus Penicillium subrubescens.</title>
        <authorList>
            <person name="De Vries R.P."/>
            <person name="Peng M."/>
            <person name="Dilokpimol A."/>
            <person name="Hilden K."/>
            <person name="Makela M.R."/>
            <person name="Grigoriev I."/>
            <person name="Riley R."/>
            <person name="Granchi Z."/>
        </authorList>
    </citation>
    <scope>NUCLEOTIDE SEQUENCE [LARGE SCALE GENOMIC DNA]</scope>
    <source>
        <strain evidence="4 5">CBS 132785</strain>
    </source>
</reference>
<evidence type="ECO:0000256" key="2">
    <source>
        <dbReference type="ARBA" id="ARBA00023002"/>
    </source>
</evidence>
<dbReference type="PANTHER" id="PTHR45348:SF5">
    <property type="entry name" value="OXIDOREDUCTASE, PUTATIVE (AFU_ORTHOLOGUE AFUA_8G01420)-RELATED"/>
    <property type="match status" value="1"/>
</dbReference>
<accession>A0A1Q5UMH0</accession>
<dbReference type="Proteomes" id="UP000186955">
    <property type="component" value="Unassembled WGS sequence"/>
</dbReference>
<comment type="similarity">
    <text evidence="1">Belongs to the zinc-containing alcohol dehydrogenase family.</text>
</comment>
<dbReference type="Gene3D" id="3.90.180.10">
    <property type="entry name" value="Medium-chain alcohol dehydrogenases, catalytic domain"/>
    <property type="match status" value="1"/>
</dbReference>
<feature type="domain" description="Alcohol dehydrogenase-like N-terminal" evidence="3">
    <location>
        <begin position="18"/>
        <end position="74"/>
    </location>
</feature>
<proteinExistence type="inferred from homology"/>
<comment type="caution">
    <text evidence="4">The sequence shown here is derived from an EMBL/GenBank/DDBJ whole genome shotgun (WGS) entry which is preliminary data.</text>
</comment>
<dbReference type="STRING" id="1316194.A0A1Q5UMH0"/>
<dbReference type="SUPFAM" id="SSF50129">
    <property type="entry name" value="GroES-like"/>
    <property type="match status" value="1"/>
</dbReference>
<keyword evidence="5" id="KW-1185">Reference proteome</keyword>
<dbReference type="Pfam" id="PF08240">
    <property type="entry name" value="ADH_N"/>
    <property type="match status" value="1"/>
</dbReference>
<organism evidence="4 5">
    <name type="scientific">Penicillium subrubescens</name>
    <dbReference type="NCBI Taxonomy" id="1316194"/>
    <lineage>
        <taxon>Eukaryota</taxon>
        <taxon>Fungi</taxon>
        <taxon>Dikarya</taxon>
        <taxon>Ascomycota</taxon>
        <taxon>Pezizomycotina</taxon>
        <taxon>Eurotiomycetes</taxon>
        <taxon>Eurotiomycetidae</taxon>
        <taxon>Eurotiales</taxon>
        <taxon>Aspergillaceae</taxon>
        <taxon>Penicillium</taxon>
    </lineage>
</organism>
<name>A0A1Q5UMH0_9EURO</name>
<dbReference type="InterPro" id="IPR047122">
    <property type="entry name" value="Trans-enoyl_RdTase-like"/>
</dbReference>
<sequence length="91" mass="9421">MNTGLDGKLIDSSIPVPGPDELLVRVVAAAANPKDWKASEQHGLTSNPGDDMAGIVEAVGSDAFEFKLGDRVAALHRAFTPHGSHSGSSKV</sequence>
<dbReference type="InterPro" id="IPR011032">
    <property type="entry name" value="GroES-like_sf"/>
</dbReference>
<keyword evidence="2" id="KW-0560">Oxidoreductase</keyword>
<gene>
    <name evidence="4" type="ORF">PENSUB_851</name>
</gene>
<evidence type="ECO:0000256" key="1">
    <source>
        <dbReference type="ARBA" id="ARBA00008072"/>
    </source>
</evidence>
<dbReference type="AlphaFoldDB" id="A0A1Q5UMH0"/>